<dbReference type="AlphaFoldDB" id="A0A1U7SIW4"/>
<evidence type="ECO:0000256" key="3">
    <source>
        <dbReference type="ARBA" id="ARBA00022525"/>
    </source>
</evidence>
<comment type="similarity">
    <text evidence="2 8">Belongs to the pancreatic ribonuclease family.</text>
</comment>
<dbReference type="GO" id="GO:0050830">
    <property type="term" value="P:defense response to Gram-positive bacterium"/>
    <property type="evidence" value="ECO:0007669"/>
    <property type="project" value="TreeGrafter"/>
</dbReference>
<feature type="chain" id="PRO_5018160911" evidence="10">
    <location>
        <begin position="47"/>
        <end position="170"/>
    </location>
</feature>
<keyword evidence="12" id="KW-1185">Reference proteome</keyword>
<evidence type="ECO:0000256" key="10">
    <source>
        <dbReference type="SAM" id="SignalP"/>
    </source>
</evidence>
<evidence type="ECO:0000256" key="9">
    <source>
        <dbReference type="SAM" id="MobiDB-lite"/>
    </source>
</evidence>
<comment type="subcellular location">
    <subcellularLocation>
        <location evidence="1">Secreted</location>
    </subcellularLocation>
</comment>
<dbReference type="GeneID" id="102375656"/>
<keyword evidence="10" id="KW-0732">Signal</keyword>
<dbReference type="eggNOG" id="ENOG502S9Q1">
    <property type="taxonomic scope" value="Eukaryota"/>
</dbReference>
<dbReference type="SUPFAM" id="SSF54076">
    <property type="entry name" value="RNase A-like"/>
    <property type="match status" value="1"/>
</dbReference>
<dbReference type="PRINTS" id="PR00794">
    <property type="entry name" value="RIBONUCLEASE"/>
</dbReference>
<dbReference type="InterPro" id="IPR036816">
    <property type="entry name" value="RNaseA-like_dom_sf"/>
</dbReference>
<dbReference type="Gene3D" id="3.10.130.10">
    <property type="entry name" value="Ribonuclease A-like domain"/>
    <property type="match status" value="1"/>
</dbReference>
<dbReference type="GO" id="GO:0005576">
    <property type="term" value="C:extracellular region"/>
    <property type="evidence" value="ECO:0007669"/>
    <property type="project" value="UniProtKB-SubCell"/>
</dbReference>
<evidence type="ECO:0000256" key="8">
    <source>
        <dbReference type="RuleBase" id="RU000651"/>
    </source>
</evidence>
<dbReference type="SMART" id="SM00092">
    <property type="entry name" value="RNAse_Pc"/>
    <property type="match status" value="1"/>
</dbReference>
<keyword evidence="3" id="KW-0964">Secreted</keyword>
<keyword evidence="5 8" id="KW-0255">Endonuclease</keyword>
<dbReference type="GO" id="GO:0016787">
    <property type="term" value="F:hydrolase activity"/>
    <property type="evidence" value="ECO:0007669"/>
    <property type="project" value="UniProtKB-KW"/>
</dbReference>
<dbReference type="RefSeq" id="XP_006036558.2">
    <property type="nucleotide sequence ID" value="XM_006036496.3"/>
</dbReference>
<proteinExistence type="inferred from homology"/>
<dbReference type="InterPro" id="IPR023411">
    <property type="entry name" value="RNaseA_AS"/>
</dbReference>
<dbReference type="InterPro" id="IPR023412">
    <property type="entry name" value="RNaseA_domain"/>
</dbReference>
<gene>
    <name evidence="13" type="primary">LOC102375656</name>
</gene>
<dbReference type="PROSITE" id="PS00127">
    <property type="entry name" value="RNASE_PANCREATIC"/>
    <property type="match status" value="1"/>
</dbReference>
<evidence type="ECO:0000313" key="12">
    <source>
        <dbReference type="Proteomes" id="UP000189705"/>
    </source>
</evidence>
<evidence type="ECO:0000256" key="4">
    <source>
        <dbReference type="ARBA" id="ARBA00022722"/>
    </source>
</evidence>
<evidence type="ECO:0000256" key="6">
    <source>
        <dbReference type="ARBA" id="ARBA00022801"/>
    </source>
</evidence>
<dbReference type="CDD" id="cd06265">
    <property type="entry name" value="RNase_A_canonical"/>
    <property type="match status" value="1"/>
</dbReference>
<evidence type="ECO:0000256" key="2">
    <source>
        <dbReference type="ARBA" id="ARBA00005600"/>
    </source>
</evidence>
<feature type="region of interest" description="Disordered" evidence="9">
    <location>
        <begin position="1"/>
        <end position="21"/>
    </location>
</feature>
<evidence type="ECO:0000259" key="11">
    <source>
        <dbReference type="SMART" id="SM00092"/>
    </source>
</evidence>
<dbReference type="KEGG" id="asn:102375656"/>
<sequence>MSPAPSTTAGGSSGSEEAMSPRGPHAAVLLMFLMLTLMSSRPTADGRETQYAKFQRQHIDELSHPPFSDAYCNTRMKKQKMTTPKCKDFNTFIHSDLATVKAVCTRTGTKRPNNRYYSNDSFSVTDCKFIRKDPRQGCMYKATTLSRRICITCEQVQGAGLAPVHYGSYK</sequence>
<dbReference type="PANTHER" id="PTHR11437:SF10">
    <property type="entry name" value="ANGIOGENIN-RELATED"/>
    <property type="match status" value="1"/>
</dbReference>
<evidence type="ECO:0000256" key="7">
    <source>
        <dbReference type="ARBA" id="ARBA00023157"/>
    </source>
</evidence>
<protein>
    <submittedName>
        <fullName evidence="13">Ribonuclease pancreatic-like</fullName>
    </submittedName>
</protein>
<evidence type="ECO:0000313" key="13">
    <source>
        <dbReference type="RefSeq" id="XP_006036558.2"/>
    </source>
</evidence>
<dbReference type="InterPro" id="IPR001427">
    <property type="entry name" value="RNaseA"/>
</dbReference>
<accession>A0A1U7SIW4</accession>
<dbReference type="GO" id="GO:0004519">
    <property type="term" value="F:endonuclease activity"/>
    <property type="evidence" value="ECO:0007669"/>
    <property type="project" value="UniProtKB-KW"/>
</dbReference>
<name>A0A1U7SIW4_ALLSI</name>
<dbReference type="Pfam" id="PF00074">
    <property type="entry name" value="RnaseA"/>
    <property type="match status" value="1"/>
</dbReference>
<evidence type="ECO:0000256" key="5">
    <source>
        <dbReference type="ARBA" id="ARBA00022759"/>
    </source>
</evidence>
<feature type="signal peptide" evidence="10">
    <location>
        <begin position="1"/>
        <end position="46"/>
    </location>
</feature>
<organism evidence="12 13">
    <name type="scientific">Alligator sinensis</name>
    <name type="common">Chinese alligator</name>
    <dbReference type="NCBI Taxonomy" id="38654"/>
    <lineage>
        <taxon>Eukaryota</taxon>
        <taxon>Metazoa</taxon>
        <taxon>Chordata</taxon>
        <taxon>Craniata</taxon>
        <taxon>Vertebrata</taxon>
        <taxon>Euteleostomi</taxon>
        <taxon>Archelosauria</taxon>
        <taxon>Archosauria</taxon>
        <taxon>Crocodylia</taxon>
        <taxon>Alligatoridae</taxon>
        <taxon>Alligatorinae</taxon>
        <taxon>Alligator</taxon>
    </lineage>
</organism>
<reference evidence="13" key="1">
    <citation type="submission" date="2025-08" db="UniProtKB">
        <authorList>
            <consortium name="RefSeq"/>
        </authorList>
    </citation>
    <scope>IDENTIFICATION</scope>
</reference>
<keyword evidence="6 8" id="KW-0378">Hydrolase</keyword>
<dbReference type="InParanoid" id="A0A1U7SIW4"/>
<dbReference type="Proteomes" id="UP000189705">
    <property type="component" value="Unplaced"/>
</dbReference>
<dbReference type="GO" id="GO:0003676">
    <property type="term" value="F:nucleic acid binding"/>
    <property type="evidence" value="ECO:0007669"/>
    <property type="project" value="InterPro"/>
</dbReference>
<feature type="domain" description="Ribonuclease A-domain" evidence="11">
    <location>
        <begin position="47"/>
        <end position="170"/>
    </location>
</feature>
<keyword evidence="7" id="KW-1015">Disulfide bond</keyword>
<dbReference type="GO" id="GO:0004540">
    <property type="term" value="F:RNA nuclease activity"/>
    <property type="evidence" value="ECO:0007669"/>
    <property type="project" value="TreeGrafter"/>
</dbReference>
<evidence type="ECO:0000256" key="1">
    <source>
        <dbReference type="ARBA" id="ARBA00004613"/>
    </source>
</evidence>
<dbReference type="PANTHER" id="PTHR11437">
    <property type="entry name" value="RIBONUCLEASE"/>
    <property type="match status" value="1"/>
</dbReference>
<keyword evidence="4 8" id="KW-0540">Nuclease</keyword>